<dbReference type="InterPro" id="IPR016181">
    <property type="entry name" value="Acyl_CoA_acyltransferase"/>
</dbReference>
<dbReference type="Gene3D" id="3.40.630.30">
    <property type="match status" value="1"/>
</dbReference>
<evidence type="ECO:0000313" key="3">
    <source>
        <dbReference type="Proteomes" id="UP000186513"/>
    </source>
</evidence>
<proteinExistence type="predicted"/>
<dbReference type="Pfam" id="PF13480">
    <property type="entry name" value="Acetyltransf_6"/>
    <property type="match status" value="1"/>
</dbReference>
<organism evidence="2 3">
    <name type="scientific">Chitinimonas taiwanensis DSM 18899</name>
    <dbReference type="NCBI Taxonomy" id="1121279"/>
    <lineage>
        <taxon>Bacteria</taxon>
        <taxon>Pseudomonadati</taxon>
        <taxon>Pseudomonadota</taxon>
        <taxon>Betaproteobacteria</taxon>
        <taxon>Neisseriales</taxon>
        <taxon>Chitinibacteraceae</taxon>
        <taxon>Chitinimonas</taxon>
    </lineage>
</organism>
<dbReference type="OrthoDB" id="4349922at2"/>
<keyword evidence="2" id="KW-0808">Transferase</keyword>
<dbReference type="GO" id="GO:0016740">
    <property type="term" value="F:transferase activity"/>
    <property type="evidence" value="ECO:0007669"/>
    <property type="project" value="UniProtKB-KW"/>
</dbReference>
<dbReference type="AlphaFoldDB" id="A0A1K2HFD8"/>
<protein>
    <submittedName>
        <fullName evidence="2">Acetyltransferase involved in cellulose biosynthesis, CelD/BcsL family</fullName>
    </submittedName>
</protein>
<feature type="domain" description="BioF2-like acetyltransferase" evidence="1">
    <location>
        <begin position="158"/>
        <end position="304"/>
    </location>
</feature>
<dbReference type="InterPro" id="IPR038740">
    <property type="entry name" value="BioF2-like_GNAT_dom"/>
</dbReference>
<accession>A0A1K2HFD8</accession>
<reference evidence="2 3" key="1">
    <citation type="submission" date="2016-11" db="EMBL/GenBank/DDBJ databases">
        <authorList>
            <person name="Jaros S."/>
            <person name="Januszkiewicz K."/>
            <person name="Wedrychowicz H."/>
        </authorList>
    </citation>
    <scope>NUCLEOTIDE SEQUENCE [LARGE SCALE GENOMIC DNA]</scope>
    <source>
        <strain evidence="2 3">DSM 18899</strain>
    </source>
</reference>
<keyword evidence="3" id="KW-1185">Reference proteome</keyword>
<evidence type="ECO:0000313" key="2">
    <source>
        <dbReference type="EMBL" id="SFZ75018.1"/>
    </source>
</evidence>
<dbReference type="EMBL" id="FPKR01000005">
    <property type="protein sequence ID" value="SFZ75018.1"/>
    <property type="molecule type" value="Genomic_DNA"/>
</dbReference>
<sequence>MNWQIYPIEQLRELAGEWDALQARSMGLPFLESSFLLPLLAEFGSGNERLAMAREQGQAVAAALLRPGKLGLWELFQPSQLPLGAWLALPTLPLAELAQGLIVALPGMALGLGLPQLDSRLSPRPQDGDSVSTQDYIETAWLDIAGDFDSYWESRGKNLKQNTRKQRNKLQSEATTTTLECLVDPAQVAAAMADYGQLESAGWKAANGTAVHPDNAQGRFYRQMLENFCAMGRARIYRYRFGDKVVSMDLCIDSGDSIVILKTAYDESYKTISPSTLMRQDEFQALFEEGRFKRIEFYGKVMEWHTRWTETKRPIYHATVYRWGMLKAVHTGLQKLRQRKPAEAVAE</sequence>
<dbReference type="RefSeq" id="WP_072427957.1">
    <property type="nucleotide sequence ID" value="NZ_FPKR01000005.1"/>
</dbReference>
<dbReference type="Proteomes" id="UP000186513">
    <property type="component" value="Unassembled WGS sequence"/>
</dbReference>
<dbReference type="STRING" id="1121279.SAMN02745887_01424"/>
<dbReference type="SUPFAM" id="SSF55729">
    <property type="entry name" value="Acyl-CoA N-acyltransferases (Nat)"/>
    <property type="match status" value="1"/>
</dbReference>
<evidence type="ECO:0000259" key="1">
    <source>
        <dbReference type="Pfam" id="PF13480"/>
    </source>
</evidence>
<name>A0A1K2HFD8_9NEIS</name>
<gene>
    <name evidence="2" type="ORF">SAMN02745887_01424</name>
</gene>